<dbReference type="EMBL" id="AFOJ01000007">
    <property type="protein sequence ID" value="EGM50204.1"/>
    <property type="molecule type" value="Genomic_DNA"/>
</dbReference>
<comment type="caution">
    <text evidence="2">The sequence shown here is derived from an EMBL/GenBank/DDBJ whole genome shotgun (WGS) entry which is preliminary data.</text>
</comment>
<evidence type="ECO:0000259" key="1">
    <source>
        <dbReference type="PROSITE" id="PS51534"/>
    </source>
</evidence>
<dbReference type="PROSITE" id="PS51534">
    <property type="entry name" value="SEFIR"/>
    <property type="match status" value="1"/>
</dbReference>
<protein>
    <recommendedName>
        <fullName evidence="1">SEFIR domain-containing protein</fullName>
    </recommendedName>
</protein>
<dbReference type="RefSeq" id="WP_003696269.1">
    <property type="nucleotide sequence ID" value="NZ_AFOJ01000007.1"/>
</dbReference>
<dbReference type="InterPro" id="IPR013568">
    <property type="entry name" value="SEFIR_dom"/>
</dbReference>
<evidence type="ECO:0000313" key="3">
    <source>
        <dbReference type="Proteomes" id="UP000002971"/>
    </source>
</evidence>
<gene>
    <name evidence="2" type="ORF">LRU_01884</name>
</gene>
<reference evidence="2 3" key="1">
    <citation type="journal article" date="2011" name="J. Bacteriol.">
        <title>Genome Sequence of Lactobacillus ruminis SPM0211, Isolated from a Fecal Sample from a Healthy Korean.</title>
        <authorList>
            <person name="Lee S."/>
            <person name="Cho Y.J."/>
            <person name="Lee A.H."/>
            <person name="Chun J."/>
            <person name="Ha N.J."/>
            <person name="Ko G."/>
        </authorList>
    </citation>
    <scope>NUCLEOTIDE SEQUENCE [LARGE SCALE GENOMIC DNA]</scope>
    <source>
        <strain evidence="2 3">SPM0211</strain>
    </source>
</reference>
<name>F7R2G4_9LACO</name>
<evidence type="ECO:0000313" key="2">
    <source>
        <dbReference type="EMBL" id="EGM50204.1"/>
    </source>
</evidence>
<organism evidence="2 3">
    <name type="scientific">Ligilactobacillus ruminis SPM0211</name>
    <dbReference type="NCBI Taxonomy" id="1040964"/>
    <lineage>
        <taxon>Bacteria</taxon>
        <taxon>Bacillati</taxon>
        <taxon>Bacillota</taxon>
        <taxon>Bacilli</taxon>
        <taxon>Lactobacillales</taxon>
        <taxon>Lactobacillaceae</taxon>
        <taxon>Ligilactobacillus</taxon>
    </lineage>
</organism>
<dbReference type="Proteomes" id="UP000002971">
    <property type="component" value="Unassembled WGS sequence"/>
</dbReference>
<dbReference type="Pfam" id="PF08357">
    <property type="entry name" value="SEFIR"/>
    <property type="match status" value="1"/>
</dbReference>
<dbReference type="InterPro" id="IPR035897">
    <property type="entry name" value="Toll_tir_struct_dom_sf"/>
</dbReference>
<dbReference type="Gene3D" id="3.40.50.10140">
    <property type="entry name" value="Toll/interleukin-1 receptor homology (TIR) domain"/>
    <property type="match status" value="1"/>
</dbReference>
<sequence length="480" mass="55971">MSKKKIEKPKVFISYAWGTEQYQEKVLEFATQLMKDGIDVVFDKWDLNEGNDTYAFMEKCANDPSITNVLMLLDPVYANKADAHTGGVGTETQIISAKVYQEVTQDKFIPIVFERDESENVCKPTYLQSRLHFDLSVDEKYDNEYLRLVKTLYGEEIYHKPELGTKPSWVEKTEVVEIRKRTSYEALKTIQPDKARKTTFSKYVEEALENISKIVGKVEDISDTNDVIPFYEKLLKVRTEYLALLEYSPFVLESEEVLAGKLERVAVANLEKQGVVAGLVKNFIHEIFLYTVAYYLKNEDYKAAGHILGRTYYNPNKYKEKISGYDLFYSGRYDSLDRAMKERDKKDYISGTAAYWIENIDTTHYTKKHFLLADLICYNYSIYGKDNLFGSCWFPMTYIYDNEYSSVLGILGRKFVSREFMTRILPLFGFDTVDEFGLKIDEITKKFRNGEYREIRYPYVLDEAPILSEFVDQEQMATVR</sequence>
<accession>F7R2G4</accession>
<feature type="domain" description="SEFIR" evidence="1">
    <location>
        <begin position="8"/>
        <end position="144"/>
    </location>
</feature>
<proteinExistence type="predicted"/>
<dbReference type="AlphaFoldDB" id="F7R2G4"/>